<reference evidence="2" key="1">
    <citation type="submission" date="2018-04" db="EMBL/GenBank/DDBJ databases">
        <title>Transcriptome assembly of Sipha flava.</title>
        <authorList>
            <person name="Scully E.D."/>
            <person name="Geib S.M."/>
            <person name="Palmer N.A."/>
            <person name="Koch K."/>
            <person name="Bradshaw J."/>
            <person name="Heng-Moss T."/>
            <person name="Sarath G."/>
        </authorList>
    </citation>
    <scope>NUCLEOTIDE SEQUENCE</scope>
</reference>
<name>A0A2S2QWM3_9HEMI</name>
<protein>
    <submittedName>
        <fullName evidence="2">Uncharacterized protein</fullName>
    </submittedName>
</protein>
<feature type="transmembrane region" description="Helical" evidence="1">
    <location>
        <begin position="51"/>
        <end position="70"/>
    </location>
</feature>
<organism evidence="2">
    <name type="scientific">Sipha flava</name>
    <name type="common">yellow sugarcane aphid</name>
    <dbReference type="NCBI Taxonomy" id="143950"/>
    <lineage>
        <taxon>Eukaryota</taxon>
        <taxon>Metazoa</taxon>
        <taxon>Ecdysozoa</taxon>
        <taxon>Arthropoda</taxon>
        <taxon>Hexapoda</taxon>
        <taxon>Insecta</taxon>
        <taxon>Pterygota</taxon>
        <taxon>Neoptera</taxon>
        <taxon>Paraneoptera</taxon>
        <taxon>Hemiptera</taxon>
        <taxon>Sternorrhyncha</taxon>
        <taxon>Aphidomorpha</taxon>
        <taxon>Aphidoidea</taxon>
        <taxon>Aphididae</taxon>
        <taxon>Sipha</taxon>
    </lineage>
</organism>
<keyword evidence="1" id="KW-0472">Membrane</keyword>
<keyword evidence="1" id="KW-0812">Transmembrane</keyword>
<evidence type="ECO:0000313" key="2">
    <source>
        <dbReference type="EMBL" id="MBY81532.1"/>
    </source>
</evidence>
<gene>
    <name evidence="2" type="ORF">g.147011</name>
</gene>
<accession>A0A2S2QWM3</accession>
<dbReference type="AlphaFoldDB" id="A0A2S2QWM3"/>
<proteinExistence type="predicted"/>
<sequence length="111" mass="12933">MHAVIAVGNTLWVRVNQHWSDMHRKDGMQCRVSIHDPVKCNFYYNHLFEPFILFAASFNFYLSSLSFYSLSFDPSHSRNLIEPDVFAVVTYHSRFLGNRIKKSTNSSVRVS</sequence>
<keyword evidence="1" id="KW-1133">Transmembrane helix</keyword>
<evidence type="ECO:0000256" key="1">
    <source>
        <dbReference type="SAM" id="Phobius"/>
    </source>
</evidence>
<dbReference type="EMBL" id="GGMS01012329">
    <property type="protein sequence ID" value="MBY81532.1"/>
    <property type="molecule type" value="Transcribed_RNA"/>
</dbReference>